<dbReference type="EMBL" id="JAPFFF010000045">
    <property type="protein sequence ID" value="KAK8840516.1"/>
    <property type="molecule type" value="Genomic_DNA"/>
</dbReference>
<accession>A0ABR2H3V0</accession>
<evidence type="ECO:0000313" key="2">
    <source>
        <dbReference type="EMBL" id="KAK8840516.1"/>
    </source>
</evidence>
<organism evidence="2 3">
    <name type="scientific">Tritrichomonas musculus</name>
    <dbReference type="NCBI Taxonomy" id="1915356"/>
    <lineage>
        <taxon>Eukaryota</taxon>
        <taxon>Metamonada</taxon>
        <taxon>Parabasalia</taxon>
        <taxon>Tritrichomonadida</taxon>
        <taxon>Tritrichomonadidae</taxon>
        <taxon>Tritrichomonas</taxon>
    </lineage>
</organism>
<evidence type="ECO:0000259" key="1">
    <source>
        <dbReference type="Pfam" id="PF03184"/>
    </source>
</evidence>
<dbReference type="Proteomes" id="UP001470230">
    <property type="component" value="Unassembled WGS sequence"/>
</dbReference>
<gene>
    <name evidence="2" type="ORF">M9Y10_030724</name>
</gene>
<proteinExistence type="predicted"/>
<evidence type="ECO:0000313" key="3">
    <source>
        <dbReference type="Proteomes" id="UP001470230"/>
    </source>
</evidence>
<feature type="domain" description="DDE-1" evidence="1">
    <location>
        <begin position="102"/>
        <end position="211"/>
    </location>
</feature>
<name>A0ABR2H3V0_9EUKA</name>
<reference evidence="2 3" key="1">
    <citation type="submission" date="2024-04" db="EMBL/GenBank/DDBJ databases">
        <title>Tritrichomonas musculus Genome.</title>
        <authorList>
            <person name="Alves-Ferreira E."/>
            <person name="Grigg M."/>
            <person name="Lorenzi H."/>
            <person name="Galac M."/>
        </authorList>
    </citation>
    <scope>NUCLEOTIDE SEQUENCE [LARGE SCALE GENOMIC DNA]</scope>
    <source>
        <strain evidence="2 3">EAF2021</strain>
    </source>
</reference>
<dbReference type="InterPro" id="IPR004875">
    <property type="entry name" value="DDE_SF_endonuclease_dom"/>
</dbReference>
<keyword evidence="3" id="KW-1185">Reference proteome</keyword>
<sequence length="215" mass="24744">MKDEFKILSTDDQVRNNLRKNTDFHFAIGDPMEQNRVDSSEAENDTYYSNLYDENKNVDGRLIYNLDEVRGEEFGDSQEMPAIFPASYKKTHISVGCTRRKRCTGLVCISANGENPKPLIITPRKTIDSEFFSYIPKSSFCCDYQINEFMTKGIFKKRTLEKTILLLDGFKAQPSVLEELQQYLNENKITPIFLIPHTSDQCQPLDLGVFSKKVI</sequence>
<protein>
    <recommendedName>
        <fullName evidence="1">DDE-1 domain-containing protein</fullName>
    </recommendedName>
</protein>
<comment type="caution">
    <text evidence="2">The sequence shown here is derived from an EMBL/GenBank/DDBJ whole genome shotgun (WGS) entry which is preliminary data.</text>
</comment>
<dbReference type="Pfam" id="PF03184">
    <property type="entry name" value="DDE_1"/>
    <property type="match status" value="1"/>
</dbReference>